<gene>
    <name evidence="2" type="ORF">PHMEG_00023840</name>
</gene>
<feature type="region of interest" description="Disordered" evidence="1">
    <location>
        <begin position="1"/>
        <end position="150"/>
    </location>
</feature>
<keyword evidence="3" id="KW-1185">Reference proteome</keyword>
<sequence length="460" mass="50573">MPASAPVSAATPTPLSGTTEKNFSVDKYFKIQEKKRAGAAKTASPKTVFDGSSVLSTDGGIPVDYEEGELEGTSSSQPSDSKSAAGTRRAREDESDASSWKRQRSVRDAVPSTLEEPAIVSDAPAITPDPSVVSSEQRDAPRTDDSVRDPWMPSESVISAWYGRTVPPNVIPLYVDSRIIDDAEAESKSFDLVTNQRRDYYISLFHELRYWSSKKTSGRSRVPEWQARCQSWNPCVENFTKDSTAYHDRVASARERFMKTPLLLSSIAFTKVRACAVDVSCSHCPPGAPHISERDTTGYTTHRVPAIVKELRAKLACTRQHPIVVPDVTPPVHLWASYSLTISEHPSSGRYGEATYLEGEPIVSNEYANEPDLGSSSDCYGQQSDPPRGGSYRGQSYVSVGGGRRPSYGQPQVDHSLQPLHARVEALENLQAAQIVDLTLQLKLQRLTCRSRSDHLKHSC</sequence>
<dbReference type="EMBL" id="NBNE01005046">
    <property type="protein sequence ID" value="OWZ04282.1"/>
    <property type="molecule type" value="Genomic_DNA"/>
</dbReference>
<feature type="compositionally biased region" description="Basic and acidic residues" evidence="1">
    <location>
        <begin position="23"/>
        <end position="36"/>
    </location>
</feature>
<proteinExistence type="predicted"/>
<accession>A0A225VG45</accession>
<evidence type="ECO:0000256" key="1">
    <source>
        <dbReference type="SAM" id="MobiDB-lite"/>
    </source>
</evidence>
<comment type="caution">
    <text evidence="2">The sequence shown here is derived from an EMBL/GenBank/DDBJ whole genome shotgun (WGS) entry which is preliminary data.</text>
</comment>
<feature type="compositionally biased region" description="Polar residues" evidence="1">
    <location>
        <begin position="374"/>
        <end position="385"/>
    </location>
</feature>
<dbReference type="AlphaFoldDB" id="A0A225VG45"/>
<feature type="compositionally biased region" description="Basic and acidic residues" evidence="1">
    <location>
        <begin position="136"/>
        <end position="148"/>
    </location>
</feature>
<organism evidence="2 3">
    <name type="scientific">Phytophthora megakarya</name>
    <dbReference type="NCBI Taxonomy" id="4795"/>
    <lineage>
        <taxon>Eukaryota</taxon>
        <taxon>Sar</taxon>
        <taxon>Stramenopiles</taxon>
        <taxon>Oomycota</taxon>
        <taxon>Peronosporomycetes</taxon>
        <taxon>Peronosporales</taxon>
        <taxon>Peronosporaceae</taxon>
        <taxon>Phytophthora</taxon>
    </lineage>
</organism>
<feature type="compositionally biased region" description="Low complexity" evidence="1">
    <location>
        <begin position="74"/>
        <end position="83"/>
    </location>
</feature>
<reference evidence="3" key="1">
    <citation type="submission" date="2017-03" db="EMBL/GenBank/DDBJ databases">
        <title>Phytopthora megakarya and P. palmivora, two closely related causual agents of cacao black pod achieved similar genome size and gene model numbers by different mechanisms.</title>
        <authorList>
            <person name="Ali S."/>
            <person name="Shao J."/>
            <person name="Larry D.J."/>
            <person name="Kronmiller B."/>
            <person name="Shen D."/>
            <person name="Strem M.D."/>
            <person name="Melnick R.L."/>
            <person name="Guiltinan M.J."/>
            <person name="Tyler B.M."/>
            <person name="Meinhardt L.W."/>
            <person name="Bailey B.A."/>
        </authorList>
    </citation>
    <scope>NUCLEOTIDE SEQUENCE [LARGE SCALE GENOMIC DNA]</scope>
    <source>
        <strain evidence="3">zdho120</strain>
    </source>
</reference>
<dbReference type="Proteomes" id="UP000198211">
    <property type="component" value="Unassembled WGS sequence"/>
</dbReference>
<name>A0A225VG45_9STRA</name>
<evidence type="ECO:0000313" key="3">
    <source>
        <dbReference type="Proteomes" id="UP000198211"/>
    </source>
</evidence>
<protein>
    <submittedName>
        <fullName evidence="2">Uncharacterized protein</fullName>
    </submittedName>
</protein>
<feature type="region of interest" description="Disordered" evidence="1">
    <location>
        <begin position="373"/>
        <end position="414"/>
    </location>
</feature>
<feature type="compositionally biased region" description="Low complexity" evidence="1">
    <location>
        <begin position="1"/>
        <end position="14"/>
    </location>
</feature>
<evidence type="ECO:0000313" key="2">
    <source>
        <dbReference type="EMBL" id="OWZ04282.1"/>
    </source>
</evidence>